<protein>
    <recommendedName>
        <fullName evidence="5">6-carboxy-5,6,7,8-tetrahydropterin synthase</fullName>
        <ecNumber evidence="4">4.1.2.50</ecNumber>
    </recommendedName>
    <alternativeName>
        <fullName evidence="9">Queuosine biosynthesis protein QueD</fullName>
    </alternativeName>
</protein>
<evidence type="ECO:0000256" key="3">
    <source>
        <dbReference type="ARBA" id="ARBA00008900"/>
    </source>
</evidence>
<dbReference type="OrthoDB" id="9804698at2"/>
<comment type="catalytic activity">
    <reaction evidence="10">
        <text>7,8-dihydroneopterin 3'-triphosphate + H2O = 6-carboxy-5,6,7,8-tetrahydropterin + triphosphate + acetaldehyde + 2 H(+)</text>
        <dbReference type="Rhea" id="RHEA:27966"/>
        <dbReference type="ChEBI" id="CHEBI:15343"/>
        <dbReference type="ChEBI" id="CHEBI:15377"/>
        <dbReference type="ChEBI" id="CHEBI:15378"/>
        <dbReference type="ChEBI" id="CHEBI:18036"/>
        <dbReference type="ChEBI" id="CHEBI:58462"/>
        <dbReference type="ChEBI" id="CHEBI:61032"/>
        <dbReference type="EC" id="4.1.2.50"/>
    </reaction>
</comment>
<comment type="pathway">
    <text evidence="2">Purine metabolism; 7-cyano-7-deazaguanine biosynthesis.</text>
</comment>
<dbReference type="PANTHER" id="PTHR12589">
    <property type="entry name" value="PYRUVOYL TETRAHYDROBIOPTERIN SYNTHASE"/>
    <property type="match status" value="1"/>
</dbReference>
<comment type="similarity">
    <text evidence="3">Belongs to the PTPS family. QueD subfamily.</text>
</comment>
<keyword evidence="12" id="KW-1185">Reference proteome</keyword>
<evidence type="ECO:0000256" key="9">
    <source>
        <dbReference type="ARBA" id="ARBA00031449"/>
    </source>
</evidence>
<dbReference type="InterPro" id="IPR038418">
    <property type="entry name" value="6-PTP_synth/QueD_sf"/>
</dbReference>
<dbReference type="EC" id="4.1.2.50" evidence="4"/>
<dbReference type="Proteomes" id="UP000198651">
    <property type="component" value="Chromosome I"/>
</dbReference>
<evidence type="ECO:0000256" key="6">
    <source>
        <dbReference type="ARBA" id="ARBA00022723"/>
    </source>
</evidence>
<dbReference type="Pfam" id="PF01242">
    <property type="entry name" value="PTPS"/>
    <property type="match status" value="1"/>
</dbReference>
<sequence length="162" mass="18630">MKEKDCLSPVFEITRRIEFDAGHRIPHHHGLCSNIHGHRYGLEITIAGSLVSGESFSDNGMVVDFQAIQKLACESLIDEWDHAFIVYKDDFILEMLKKIPNHRTFVLDQPPTVENMAAFAFRRLRNVYQSRYGNTLHLNRIRLYETPNCWADVTSGYDSSAT</sequence>
<dbReference type="RefSeq" id="WP_092486387.1">
    <property type="nucleotide sequence ID" value="NZ_FLSL01000084.1"/>
</dbReference>
<keyword evidence="7" id="KW-0862">Zinc</keyword>
<dbReference type="GO" id="GO:0046872">
    <property type="term" value="F:metal ion binding"/>
    <property type="evidence" value="ECO:0007669"/>
    <property type="project" value="UniProtKB-KW"/>
</dbReference>
<evidence type="ECO:0000313" key="12">
    <source>
        <dbReference type="Proteomes" id="UP000198651"/>
    </source>
</evidence>
<dbReference type="STRING" id="1561003.Ark11_0042"/>
<evidence type="ECO:0000313" key="11">
    <source>
        <dbReference type="EMBL" id="CUT16903.1"/>
    </source>
</evidence>
<dbReference type="Gene3D" id="3.30.479.10">
    <property type="entry name" value="6-pyruvoyl tetrahydropterin synthase/QueD"/>
    <property type="match status" value="1"/>
</dbReference>
<proteinExistence type="inferred from homology"/>
<comment type="cofactor">
    <cofactor evidence="1">
        <name>Zn(2+)</name>
        <dbReference type="ChEBI" id="CHEBI:29105"/>
    </cofactor>
</comment>
<evidence type="ECO:0000256" key="2">
    <source>
        <dbReference type="ARBA" id="ARBA00005061"/>
    </source>
</evidence>
<evidence type="ECO:0000256" key="1">
    <source>
        <dbReference type="ARBA" id="ARBA00001947"/>
    </source>
</evidence>
<dbReference type="AlphaFoldDB" id="A0A0S4LZB2"/>
<dbReference type="InterPro" id="IPR007115">
    <property type="entry name" value="6-PTP_synth/QueD"/>
</dbReference>
<reference evidence="12" key="1">
    <citation type="submission" date="2015-11" db="EMBL/GenBank/DDBJ databases">
        <authorList>
            <person name="Seth-Smith H.M.B."/>
        </authorList>
    </citation>
    <scope>NUCLEOTIDE SEQUENCE [LARGE SCALE GENOMIC DNA]</scope>
    <source>
        <strain evidence="12">2013Ark11</strain>
    </source>
</reference>
<dbReference type="PANTHER" id="PTHR12589:SF7">
    <property type="entry name" value="6-PYRUVOYL TETRAHYDROBIOPTERIN SYNTHASE"/>
    <property type="match status" value="1"/>
</dbReference>
<evidence type="ECO:0000256" key="8">
    <source>
        <dbReference type="ARBA" id="ARBA00023239"/>
    </source>
</evidence>
<evidence type="ECO:0000256" key="10">
    <source>
        <dbReference type="ARBA" id="ARBA00048807"/>
    </source>
</evidence>
<dbReference type="UniPathway" id="UPA00391"/>
<dbReference type="EMBL" id="LN906597">
    <property type="protein sequence ID" value="CUT16903.1"/>
    <property type="molecule type" value="Genomic_DNA"/>
</dbReference>
<evidence type="ECO:0000256" key="5">
    <source>
        <dbReference type="ARBA" id="ARBA00018141"/>
    </source>
</evidence>
<dbReference type="GO" id="GO:0070497">
    <property type="term" value="F:6-carboxytetrahydropterin synthase activity"/>
    <property type="evidence" value="ECO:0007669"/>
    <property type="project" value="UniProtKB-EC"/>
</dbReference>
<evidence type="ECO:0000256" key="4">
    <source>
        <dbReference type="ARBA" id="ARBA00012982"/>
    </source>
</evidence>
<keyword evidence="6" id="KW-0479">Metal-binding</keyword>
<evidence type="ECO:0000256" key="7">
    <source>
        <dbReference type="ARBA" id="ARBA00022833"/>
    </source>
</evidence>
<dbReference type="SUPFAM" id="SSF55620">
    <property type="entry name" value="Tetrahydrobiopterin biosynthesis enzymes-like"/>
    <property type="match status" value="1"/>
</dbReference>
<name>A0A0S4LZB2_9BURK</name>
<gene>
    <name evidence="11" type="primary">queD</name>
    <name evidence="11" type="ORF">Ark11_0042</name>
</gene>
<organism evidence="11 12">
    <name type="scientific">Candidatus Ichthyocystis hellenicum</name>
    <dbReference type="NCBI Taxonomy" id="1561003"/>
    <lineage>
        <taxon>Bacteria</taxon>
        <taxon>Pseudomonadati</taxon>
        <taxon>Pseudomonadota</taxon>
        <taxon>Betaproteobacteria</taxon>
        <taxon>Burkholderiales</taxon>
        <taxon>Candidatus Ichthyocystis</taxon>
    </lineage>
</organism>
<keyword evidence="8" id="KW-0456">Lyase</keyword>
<accession>A0A0S4LZB2</accession>